<dbReference type="Pfam" id="PF00688">
    <property type="entry name" value="TGFb_propeptide"/>
    <property type="match status" value="1"/>
</dbReference>
<feature type="domain" description="TGF-beta propeptide" evidence="2">
    <location>
        <begin position="24"/>
        <end position="110"/>
    </location>
</feature>
<protein>
    <recommendedName>
        <fullName evidence="2">TGF-beta propeptide domain-containing protein</fullName>
    </recommendedName>
</protein>
<keyword evidence="4" id="KW-1185">Reference proteome</keyword>
<evidence type="ECO:0000313" key="4">
    <source>
        <dbReference type="Proteomes" id="UP000472273"/>
    </source>
</evidence>
<organism evidence="3 4">
    <name type="scientific">Pseudonaja textilis</name>
    <name type="common">Eastern brown snake</name>
    <dbReference type="NCBI Taxonomy" id="8673"/>
    <lineage>
        <taxon>Eukaryota</taxon>
        <taxon>Metazoa</taxon>
        <taxon>Chordata</taxon>
        <taxon>Craniata</taxon>
        <taxon>Vertebrata</taxon>
        <taxon>Euteleostomi</taxon>
        <taxon>Lepidosauria</taxon>
        <taxon>Squamata</taxon>
        <taxon>Bifurcata</taxon>
        <taxon>Unidentata</taxon>
        <taxon>Episquamata</taxon>
        <taxon>Toxicofera</taxon>
        <taxon>Serpentes</taxon>
        <taxon>Colubroidea</taxon>
        <taxon>Elapidae</taxon>
        <taxon>Hydrophiinae</taxon>
        <taxon>Pseudonaja</taxon>
    </lineage>
</organism>
<name>A0A670Z0L4_PSETE</name>
<dbReference type="InterPro" id="IPR001111">
    <property type="entry name" value="TGF-b_propeptide"/>
</dbReference>
<keyword evidence="1" id="KW-0732">Signal</keyword>
<dbReference type="OMA" id="RIPMETP"/>
<proteinExistence type="predicted"/>
<dbReference type="Ensembl" id="ENSPTXT00000018140.1">
    <property type="protein sequence ID" value="ENSPTXP00000017612.1"/>
    <property type="gene ID" value="ENSPTXG00000012110.1"/>
</dbReference>
<accession>A0A670Z0L4</accession>
<sequence length="128" mass="14882">MSFFSVLLMALWILGPRMTDSAFSMCQDLDFEAARTRRIQAVRGQILSKLQLETPPKEEGVPHPLPHEVMLLYNSTREPVRRMVTCERRRSTALHEDEEYYAKEVRRVEMLAFGHADSKMGGSYLQHR</sequence>
<dbReference type="Gene3D" id="2.60.120.970">
    <property type="match status" value="1"/>
</dbReference>
<reference evidence="3" key="1">
    <citation type="submission" date="2025-08" db="UniProtKB">
        <authorList>
            <consortium name="Ensembl"/>
        </authorList>
    </citation>
    <scope>IDENTIFICATION</scope>
</reference>
<dbReference type="AlphaFoldDB" id="A0A670Z0L4"/>
<dbReference type="Proteomes" id="UP000472273">
    <property type="component" value="Unplaced"/>
</dbReference>
<feature type="chain" id="PRO_5025327893" description="TGF-beta propeptide domain-containing protein" evidence="1">
    <location>
        <begin position="22"/>
        <end position="128"/>
    </location>
</feature>
<evidence type="ECO:0000259" key="2">
    <source>
        <dbReference type="Pfam" id="PF00688"/>
    </source>
</evidence>
<evidence type="ECO:0000256" key="1">
    <source>
        <dbReference type="SAM" id="SignalP"/>
    </source>
</evidence>
<reference evidence="3" key="2">
    <citation type="submission" date="2025-09" db="UniProtKB">
        <authorList>
            <consortium name="Ensembl"/>
        </authorList>
    </citation>
    <scope>IDENTIFICATION</scope>
</reference>
<feature type="signal peptide" evidence="1">
    <location>
        <begin position="1"/>
        <end position="21"/>
    </location>
</feature>
<evidence type="ECO:0000313" key="3">
    <source>
        <dbReference type="Ensembl" id="ENSPTXP00000017612.1"/>
    </source>
</evidence>
<dbReference type="GeneTree" id="ENSGT00940000160457"/>